<dbReference type="GO" id="GO:0034109">
    <property type="term" value="P:homotypic cell-cell adhesion"/>
    <property type="evidence" value="ECO:0007669"/>
    <property type="project" value="TreeGrafter"/>
</dbReference>
<keyword evidence="8" id="KW-0130">Cell adhesion</keyword>
<keyword evidence="7" id="KW-0677">Repeat</keyword>
<feature type="domain" description="Ig-like" evidence="18">
    <location>
        <begin position="32"/>
        <end position="148"/>
    </location>
</feature>
<keyword evidence="12" id="KW-1015">Disulfide bond</keyword>
<reference evidence="19" key="3">
    <citation type="submission" date="2025-09" db="UniProtKB">
        <authorList>
            <consortium name="Ensembl"/>
        </authorList>
    </citation>
    <scope>IDENTIFICATION</scope>
</reference>
<dbReference type="InterPro" id="IPR013783">
    <property type="entry name" value="Ig-like_fold"/>
</dbReference>
<dbReference type="Ensembl" id="ENSCSET00000002954.1">
    <property type="protein sequence ID" value="ENSCSEP00000002909.1"/>
    <property type="gene ID" value="ENSCSEG00000001920.1"/>
</dbReference>
<name>A0A3P8UM39_CYNSE</name>
<feature type="transmembrane region" description="Helical" evidence="17">
    <location>
        <begin position="909"/>
        <end position="933"/>
    </location>
</feature>
<dbReference type="SMART" id="SM00409">
    <property type="entry name" value="IG"/>
    <property type="match status" value="2"/>
</dbReference>
<dbReference type="OrthoDB" id="190835at2759"/>
<comment type="subcellular location">
    <subcellularLocation>
        <location evidence="16">Basolateral cell membrane</location>
        <topology evidence="16">Single-pass type I membrane protein</topology>
    </subcellularLocation>
    <subcellularLocation>
        <location evidence="2">Cell junction</location>
        <location evidence="2">Adherens junction</location>
    </subcellularLocation>
    <subcellularLocation>
        <location evidence="1">Cell junction</location>
        <location evidence="1">Tight junction</location>
    </subcellularLocation>
</comment>
<dbReference type="GeneTree" id="ENSGT00940000154829"/>
<dbReference type="GO" id="GO:0016323">
    <property type="term" value="C:basolateral plasma membrane"/>
    <property type="evidence" value="ECO:0007669"/>
    <property type="project" value="UniProtKB-SubCell"/>
</dbReference>
<dbReference type="RefSeq" id="XP_024919239.1">
    <property type="nucleotide sequence ID" value="XM_025063471.1"/>
</dbReference>
<keyword evidence="10 17" id="KW-1133">Transmembrane helix</keyword>
<dbReference type="AlphaFoldDB" id="A0A3P8UM39"/>
<evidence type="ECO:0000256" key="6">
    <source>
        <dbReference type="ARBA" id="ARBA00022729"/>
    </source>
</evidence>
<dbReference type="RefSeq" id="XP_024919240.1">
    <property type="nucleotide sequence ID" value="XM_025063472.1"/>
</dbReference>
<dbReference type="InterPro" id="IPR013106">
    <property type="entry name" value="Ig_V-set"/>
</dbReference>
<evidence type="ECO:0000259" key="18">
    <source>
        <dbReference type="PROSITE" id="PS50835"/>
    </source>
</evidence>
<dbReference type="GO" id="GO:0050839">
    <property type="term" value="F:cell adhesion molecule binding"/>
    <property type="evidence" value="ECO:0007669"/>
    <property type="project" value="TreeGrafter"/>
</dbReference>
<dbReference type="SUPFAM" id="SSF48726">
    <property type="entry name" value="Immunoglobulin"/>
    <property type="match status" value="2"/>
</dbReference>
<evidence type="ECO:0000256" key="14">
    <source>
        <dbReference type="ARBA" id="ARBA00023180"/>
    </source>
</evidence>
<keyword evidence="15" id="KW-0393">Immunoglobulin domain</keyword>
<keyword evidence="13" id="KW-0675">Receptor</keyword>
<evidence type="ECO:0000256" key="2">
    <source>
        <dbReference type="ARBA" id="ARBA00004536"/>
    </source>
</evidence>
<dbReference type="Gene3D" id="2.60.40.10">
    <property type="entry name" value="Immunoglobulins"/>
    <property type="match status" value="2"/>
</dbReference>
<evidence type="ECO:0000256" key="10">
    <source>
        <dbReference type="ARBA" id="ARBA00022989"/>
    </source>
</evidence>
<dbReference type="PANTHER" id="PTHR44468">
    <property type="entry name" value="COXSACKIEVIRUS AND ADENOVIRUS RECEPTOR-RELATED"/>
    <property type="match status" value="1"/>
</dbReference>
<dbReference type="GO" id="GO:0014704">
    <property type="term" value="C:intercalated disc"/>
    <property type="evidence" value="ECO:0007669"/>
    <property type="project" value="TreeGrafter"/>
</dbReference>
<dbReference type="Pfam" id="PF13927">
    <property type="entry name" value="Ig_3"/>
    <property type="match status" value="1"/>
</dbReference>
<dbReference type="Proteomes" id="UP000265120">
    <property type="component" value="Chromosome 15"/>
</dbReference>
<evidence type="ECO:0000256" key="12">
    <source>
        <dbReference type="ARBA" id="ARBA00023157"/>
    </source>
</evidence>
<dbReference type="PROSITE" id="PS50835">
    <property type="entry name" value="IG_LIKE"/>
    <property type="match status" value="2"/>
</dbReference>
<evidence type="ECO:0000256" key="16">
    <source>
        <dbReference type="ARBA" id="ARBA00023768"/>
    </source>
</evidence>
<accession>A0A3P8UM39</accession>
<dbReference type="KEGG" id="csem:103390504"/>
<dbReference type="SMART" id="SM00408">
    <property type="entry name" value="IGc2"/>
    <property type="match status" value="2"/>
</dbReference>
<dbReference type="PANTHER" id="PTHR44468:SF3">
    <property type="entry name" value="COXSACKIEVIRUS AND ADENOVIRUS RECEPTOR"/>
    <property type="match status" value="1"/>
</dbReference>
<keyword evidence="4" id="KW-1003">Cell membrane</keyword>
<proteinExistence type="predicted"/>
<dbReference type="InParanoid" id="A0A3P8UM39"/>
<evidence type="ECO:0000256" key="13">
    <source>
        <dbReference type="ARBA" id="ARBA00023170"/>
    </source>
</evidence>
<keyword evidence="11 17" id="KW-0472">Membrane</keyword>
<evidence type="ECO:0000256" key="11">
    <source>
        <dbReference type="ARBA" id="ARBA00023136"/>
    </source>
</evidence>
<sequence length="1022" mass="111829">MDNKATLRTNQITQRLWPVFIMSTILASNIGPDPSNRIPHYYANLGHSVNLPCQINPALETEDRVVIKWLVKREQTEKHTEESLISYFGERICHHEACFQGRVHFAHSNPQDGDASLIMNNVTFSDSGIYQCNVEQSFSMEHRQILLTVMENVSKPICTLYNDFEEGKNLKVMCRVFHGPIPWSFNWEKTSGNRLFPTNTKQKYGYLIIQQIKKSDSGTYRCTVSNPVSAEHCEIIINPNSQSVEPTATFSPNILTSEQLGHTTHDSDNDTFMSLDEISSTLVTSVMAKEAGLNQENLTHLRKTSADFAAITVNTLIMAKEEKIRPRNHTATQMTSSSYMVDNRVSTTDMKKQDRTVSSITVAGISMGTPILTQEKGFGHLNLPETETATMAKEDRLGHTNLPTLGILSSTNVEEISVTTTVVAKGKGLGYTNIPGIEMTPSNVTDVKVSTTDTANKNRLDRFTLSELEVNSSIKVAGISLGTPVITKEKKFGHMNLPEIEMPSSSNVANVTTNTAKEDGIGHINQPEWGTIKSINVEATSVNTPLMTKEKDYVTMPKTQKTSSNVAVVKVSTKDTSKENRLGHLNLSEVEITSSIQVAGISVGTPVKTKEKGFGHMNTSVTETTTMEKEDRLGHTNLPKLGIVSSSKVESTSGSTLNTAKEKAFGYMNIPGIQMTPSNVAAVKVSTTDTAKENWLGHLNLAKMKVVSSTNVALISVDRAVMAKEKEFGHSNVPEGGVIGTKDMEIDGWLSQINVPKLVVTSSTNVTAVSADKQNTAKGKRFDHTNVPEIQMTSSPNVKVSTTDMAKQEEIAHIIPPELEMSSSTVYQLSTINVATISLNSPSLANEVVTGITNLSKSQITPSPNAVGVSTQIANNEKGLGHINLTKSQNTPSLNKTASAVKVKVKVRVLIILVGVVTPITVIFIIICIAYCYNNRYCGDEVVTIKKPSFIVKRRKRKAHNIAKVETGGTVWVNGLEMDTGKTKNNRLLKGDFDDENKYNKGQESSCKGDCKGINISPEVFI</sequence>
<evidence type="ECO:0000256" key="15">
    <source>
        <dbReference type="ARBA" id="ARBA00023319"/>
    </source>
</evidence>
<dbReference type="GeneID" id="103390504"/>
<dbReference type="GO" id="GO:0005912">
    <property type="term" value="C:adherens junction"/>
    <property type="evidence" value="ECO:0007669"/>
    <property type="project" value="UniProtKB-SubCell"/>
</dbReference>
<dbReference type="Pfam" id="PF07686">
    <property type="entry name" value="V-set"/>
    <property type="match status" value="1"/>
</dbReference>
<evidence type="ECO:0000256" key="9">
    <source>
        <dbReference type="ARBA" id="ARBA00022949"/>
    </source>
</evidence>
<protein>
    <submittedName>
        <fullName evidence="19">Uncharacterized LOC103390504</fullName>
    </submittedName>
</protein>
<evidence type="ECO:0000256" key="4">
    <source>
        <dbReference type="ARBA" id="ARBA00022475"/>
    </source>
</evidence>
<reference evidence="19" key="2">
    <citation type="submission" date="2025-08" db="UniProtKB">
        <authorList>
            <consortium name="Ensembl"/>
        </authorList>
    </citation>
    <scope>IDENTIFICATION</scope>
</reference>
<feature type="domain" description="Ig-like" evidence="18">
    <location>
        <begin position="156"/>
        <end position="251"/>
    </location>
</feature>
<dbReference type="GO" id="GO:0005923">
    <property type="term" value="C:bicellular tight junction"/>
    <property type="evidence" value="ECO:0007669"/>
    <property type="project" value="UniProtKB-SubCell"/>
</dbReference>
<evidence type="ECO:0000256" key="7">
    <source>
        <dbReference type="ARBA" id="ARBA00022737"/>
    </source>
</evidence>
<evidence type="ECO:0000256" key="1">
    <source>
        <dbReference type="ARBA" id="ARBA00004435"/>
    </source>
</evidence>
<keyword evidence="14" id="KW-0325">Glycoprotein</keyword>
<keyword evidence="20" id="KW-1185">Reference proteome</keyword>
<dbReference type="InterPro" id="IPR007110">
    <property type="entry name" value="Ig-like_dom"/>
</dbReference>
<dbReference type="STRING" id="244447.ENSCSEP00000002909"/>
<evidence type="ECO:0000256" key="5">
    <source>
        <dbReference type="ARBA" id="ARBA00022692"/>
    </source>
</evidence>
<evidence type="ECO:0000313" key="19">
    <source>
        <dbReference type="Ensembl" id="ENSCSEP00000002909.1"/>
    </source>
</evidence>
<dbReference type="InterPro" id="IPR003599">
    <property type="entry name" value="Ig_sub"/>
</dbReference>
<keyword evidence="3" id="KW-0796">Tight junction</keyword>
<keyword evidence="5 17" id="KW-0812">Transmembrane</keyword>
<evidence type="ECO:0000256" key="8">
    <source>
        <dbReference type="ARBA" id="ARBA00022889"/>
    </source>
</evidence>
<organism evidence="19 20">
    <name type="scientific">Cynoglossus semilaevis</name>
    <name type="common">Tongue sole</name>
    <dbReference type="NCBI Taxonomy" id="244447"/>
    <lineage>
        <taxon>Eukaryota</taxon>
        <taxon>Metazoa</taxon>
        <taxon>Chordata</taxon>
        <taxon>Craniata</taxon>
        <taxon>Vertebrata</taxon>
        <taxon>Euteleostomi</taxon>
        <taxon>Actinopterygii</taxon>
        <taxon>Neopterygii</taxon>
        <taxon>Teleostei</taxon>
        <taxon>Neoteleostei</taxon>
        <taxon>Acanthomorphata</taxon>
        <taxon>Carangaria</taxon>
        <taxon>Pleuronectiformes</taxon>
        <taxon>Pleuronectoidei</taxon>
        <taxon>Cynoglossidae</taxon>
        <taxon>Cynoglossinae</taxon>
        <taxon>Cynoglossus</taxon>
    </lineage>
</organism>
<keyword evidence="9" id="KW-0965">Cell junction</keyword>
<dbReference type="InterPro" id="IPR036179">
    <property type="entry name" value="Ig-like_dom_sf"/>
</dbReference>
<reference evidence="19 20" key="1">
    <citation type="journal article" date="2014" name="Nat. Genet.">
        <title>Whole-genome sequence of a flatfish provides insights into ZW sex chromosome evolution and adaptation to a benthic lifestyle.</title>
        <authorList>
            <person name="Chen S."/>
            <person name="Zhang G."/>
            <person name="Shao C."/>
            <person name="Huang Q."/>
            <person name="Liu G."/>
            <person name="Zhang P."/>
            <person name="Song W."/>
            <person name="An N."/>
            <person name="Chalopin D."/>
            <person name="Volff J.N."/>
            <person name="Hong Y."/>
            <person name="Li Q."/>
            <person name="Sha Z."/>
            <person name="Zhou H."/>
            <person name="Xie M."/>
            <person name="Yu Q."/>
            <person name="Liu Y."/>
            <person name="Xiang H."/>
            <person name="Wang N."/>
            <person name="Wu K."/>
            <person name="Yang C."/>
            <person name="Zhou Q."/>
            <person name="Liao X."/>
            <person name="Yang L."/>
            <person name="Hu Q."/>
            <person name="Zhang J."/>
            <person name="Meng L."/>
            <person name="Jin L."/>
            <person name="Tian Y."/>
            <person name="Lian J."/>
            <person name="Yang J."/>
            <person name="Miao G."/>
            <person name="Liu S."/>
            <person name="Liang Z."/>
            <person name="Yan F."/>
            <person name="Li Y."/>
            <person name="Sun B."/>
            <person name="Zhang H."/>
            <person name="Zhang J."/>
            <person name="Zhu Y."/>
            <person name="Du M."/>
            <person name="Zhao Y."/>
            <person name="Schartl M."/>
            <person name="Tang Q."/>
            <person name="Wang J."/>
        </authorList>
    </citation>
    <scope>NUCLEOTIDE SEQUENCE</scope>
</reference>
<dbReference type="InterPro" id="IPR052307">
    <property type="entry name" value="EJ_Adhesion_Regulator"/>
</dbReference>
<evidence type="ECO:0000313" key="20">
    <source>
        <dbReference type="Proteomes" id="UP000265120"/>
    </source>
</evidence>
<evidence type="ECO:0000256" key="17">
    <source>
        <dbReference type="SAM" id="Phobius"/>
    </source>
</evidence>
<dbReference type="InterPro" id="IPR003598">
    <property type="entry name" value="Ig_sub2"/>
</dbReference>
<keyword evidence="6" id="KW-0732">Signal</keyword>
<evidence type="ECO:0000256" key="3">
    <source>
        <dbReference type="ARBA" id="ARBA00022427"/>
    </source>
</evidence>